<dbReference type="InterPro" id="IPR029063">
    <property type="entry name" value="SAM-dependent_MTases_sf"/>
</dbReference>
<dbReference type="CDD" id="cd02440">
    <property type="entry name" value="AdoMet_MTases"/>
    <property type="match status" value="1"/>
</dbReference>
<keyword evidence="1 5" id="KW-0489">Methyltransferase</keyword>
<accession>A0A3M2KQW9</accession>
<organism evidence="5 6">
    <name type="scientific">Nocardia stercoris</name>
    <dbReference type="NCBI Taxonomy" id="2483361"/>
    <lineage>
        <taxon>Bacteria</taxon>
        <taxon>Bacillati</taxon>
        <taxon>Actinomycetota</taxon>
        <taxon>Actinomycetes</taxon>
        <taxon>Mycobacteriales</taxon>
        <taxon>Nocardiaceae</taxon>
        <taxon>Nocardia</taxon>
    </lineage>
</organism>
<evidence type="ECO:0000313" key="5">
    <source>
        <dbReference type="EMBL" id="RMI27859.1"/>
    </source>
</evidence>
<gene>
    <name evidence="5" type="ORF">EBN03_32495</name>
</gene>
<dbReference type="Proteomes" id="UP000279275">
    <property type="component" value="Unassembled WGS sequence"/>
</dbReference>
<feature type="region of interest" description="Disordered" evidence="3">
    <location>
        <begin position="1"/>
        <end position="22"/>
    </location>
</feature>
<dbReference type="EMBL" id="RFFH01000029">
    <property type="protein sequence ID" value="RMI27859.1"/>
    <property type="molecule type" value="Genomic_DNA"/>
</dbReference>
<dbReference type="InterPro" id="IPR041698">
    <property type="entry name" value="Methyltransf_25"/>
</dbReference>
<dbReference type="RefSeq" id="WP_122192007.1">
    <property type="nucleotide sequence ID" value="NZ_RFFH01000029.1"/>
</dbReference>
<evidence type="ECO:0000256" key="1">
    <source>
        <dbReference type="ARBA" id="ARBA00022603"/>
    </source>
</evidence>
<proteinExistence type="predicted"/>
<dbReference type="PANTHER" id="PTHR43861:SF1">
    <property type="entry name" value="TRANS-ACONITATE 2-METHYLTRANSFERASE"/>
    <property type="match status" value="1"/>
</dbReference>
<keyword evidence="2 5" id="KW-0808">Transferase</keyword>
<evidence type="ECO:0000256" key="2">
    <source>
        <dbReference type="ARBA" id="ARBA00022679"/>
    </source>
</evidence>
<evidence type="ECO:0000259" key="4">
    <source>
        <dbReference type="Pfam" id="PF13649"/>
    </source>
</evidence>
<dbReference type="Gene3D" id="3.40.50.150">
    <property type="entry name" value="Vaccinia Virus protein VP39"/>
    <property type="match status" value="1"/>
</dbReference>
<dbReference type="GO" id="GO:0032259">
    <property type="term" value="P:methylation"/>
    <property type="evidence" value="ECO:0007669"/>
    <property type="project" value="UniProtKB-KW"/>
</dbReference>
<dbReference type="AlphaFoldDB" id="A0A3M2KQW9"/>
<reference evidence="5 6" key="1">
    <citation type="submission" date="2018-10" db="EMBL/GenBank/DDBJ databases">
        <title>Isolation from cow dung.</title>
        <authorList>
            <person name="Ling L."/>
        </authorList>
    </citation>
    <scope>NUCLEOTIDE SEQUENCE [LARGE SCALE GENOMIC DNA]</scope>
    <source>
        <strain evidence="5 6">NEAU-LL90</strain>
    </source>
</reference>
<protein>
    <submittedName>
        <fullName evidence="5">Class I SAM-dependent methyltransferase</fullName>
    </submittedName>
</protein>
<dbReference type="OrthoDB" id="3382693at2"/>
<comment type="caution">
    <text evidence="5">The sequence shown here is derived from an EMBL/GenBank/DDBJ whole genome shotgun (WGS) entry which is preliminary data.</text>
</comment>
<sequence length="298" mass="32032">MLVGMDHHDHGDHQNAHTHHHHHDDDFDWAAMADHLESEAEAYRPFYEGALDLIEVGAPQRILDVGSGPGFAAVLLAQRFPDAEVIAVDGAPELLERATERAKDAGVRIGTRVAQFPEGLADLPAADLVWVSNAVHHVGDQVGALRALAATLRPGGVLAVAEGGLAPRWLPKELGFGRSGLQERLDAAQAERYARMRDELPGSVIVADDWVALLAEAGLPGAVSRSVLVDRPAPASDIVRRIARANLARFRDMIGADLDSTDQAALDRLLDPADPASVDLRPDLFLLAARTVHLARKV</sequence>
<evidence type="ECO:0000256" key="3">
    <source>
        <dbReference type="SAM" id="MobiDB-lite"/>
    </source>
</evidence>
<keyword evidence="6" id="KW-1185">Reference proteome</keyword>
<evidence type="ECO:0000313" key="6">
    <source>
        <dbReference type="Proteomes" id="UP000279275"/>
    </source>
</evidence>
<dbReference type="SUPFAM" id="SSF53335">
    <property type="entry name" value="S-adenosyl-L-methionine-dependent methyltransferases"/>
    <property type="match status" value="1"/>
</dbReference>
<feature type="domain" description="Methyltransferase" evidence="4">
    <location>
        <begin position="62"/>
        <end position="156"/>
    </location>
</feature>
<name>A0A3M2KQW9_9NOCA</name>
<dbReference type="PANTHER" id="PTHR43861">
    <property type="entry name" value="TRANS-ACONITATE 2-METHYLTRANSFERASE-RELATED"/>
    <property type="match status" value="1"/>
</dbReference>
<dbReference type="Pfam" id="PF13649">
    <property type="entry name" value="Methyltransf_25"/>
    <property type="match status" value="1"/>
</dbReference>
<dbReference type="GO" id="GO:0008168">
    <property type="term" value="F:methyltransferase activity"/>
    <property type="evidence" value="ECO:0007669"/>
    <property type="project" value="UniProtKB-KW"/>
</dbReference>
<feature type="compositionally biased region" description="Basic and acidic residues" evidence="3">
    <location>
        <begin position="1"/>
        <end position="15"/>
    </location>
</feature>